<comment type="caution">
    <text evidence="3">The sequence shown here is derived from an EMBL/GenBank/DDBJ whole genome shotgun (WGS) entry which is preliminary data.</text>
</comment>
<accession>A0A841E9C6</accession>
<evidence type="ECO:0000313" key="3">
    <source>
        <dbReference type="EMBL" id="MBB5999725.1"/>
    </source>
</evidence>
<feature type="domain" description="ATPase AAA-type core" evidence="2">
    <location>
        <begin position="43"/>
        <end position="361"/>
    </location>
</feature>
<dbReference type="AlphaFoldDB" id="A0A841E9C6"/>
<dbReference type="InterPro" id="IPR027417">
    <property type="entry name" value="P-loop_NTPase"/>
</dbReference>
<dbReference type="Proteomes" id="UP000578077">
    <property type="component" value="Unassembled WGS sequence"/>
</dbReference>
<dbReference type="Gene3D" id="3.40.50.300">
    <property type="entry name" value="P-loop containing nucleotide triphosphate hydrolases"/>
    <property type="match status" value="1"/>
</dbReference>
<dbReference type="InterPro" id="IPR003959">
    <property type="entry name" value="ATPase_AAA_core"/>
</dbReference>
<protein>
    <recommendedName>
        <fullName evidence="2">ATPase AAA-type core domain-containing protein</fullName>
    </recommendedName>
</protein>
<organism evidence="3 4">
    <name type="scientific">Streptomonospora salina</name>
    <dbReference type="NCBI Taxonomy" id="104205"/>
    <lineage>
        <taxon>Bacteria</taxon>
        <taxon>Bacillati</taxon>
        <taxon>Actinomycetota</taxon>
        <taxon>Actinomycetes</taxon>
        <taxon>Streptosporangiales</taxon>
        <taxon>Nocardiopsidaceae</taxon>
        <taxon>Streptomonospora</taxon>
    </lineage>
</organism>
<dbReference type="EMBL" id="JACHLY010000001">
    <property type="protein sequence ID" value="MBB5999725.1"/>
    <property type="molecule type" value="Genomic_DNA"/>
</dbReference>
<dbReference type="RefSeq" id="WP_184636742.1">
    <property type="nucleotide sequence ID" value="NZ_BAABKT010000039.1"/>
</dbReference>
<reference evidence="3 4" key="1">
    <citation type="submission" date="2020-08" db="EMBL/GenBank/DDBJ databases">
        <title>Sequencing the genomes of 1000 actinobacteria strains.</title>
        <authorList>
            <person name="Klenk H.-P."/>
        </authorList>
    </citation>
    <scope>NUCLEOTIDE SEQUENCE [LARGE SCALE GENOMIC DNA]</scope>
    <source>
        <strain evidence="3 4">DSM 44593</strain>
    </source>
</reference>
<evidence type="ECO:0000313" key="4">
    <source>
        <dbReference type="Proteomes" id="UP000578077"/>
    </source>
</evidence>
<proteinExistence type="predicted"/>
<name>A0A841E9C6_9ACTN</name>
<dbReference type="PANTHER" id="PTHR40396:SF1">
    <property type="entry name" value="ATPASE AAA-TYPE CORE DOMAIN-CONTAINING PROTEIN"/>
    <property type="match status" value="1"/>
</dbReference>
<dbReference type="SUPFAM" id="SSF52540">
    <property type="entry name" value="P-loop containing nucleoside triphosphate hydrolases"/>
    <property type="match status" value="1"/>
</dbReference>
<keyword evidence="4" id="KW-1185">Reference proteome</keyword>
<dbReference type="GO" id="GO:0016887">
    <property type="term" value="F:ATP hydrolysis activity"/>
    <property type="evidence" value="ECO:0007669"/>
    <property type="project" value="InterPro"/>
</dbReference>
<evidence type="ECO:0000259" key="2">
    <source>
        <dbReference type="Pfam" id="PF13304"/>
    </source>
</evidence>
<gene>
    <name evidence="3" type="ORF">HNR25_003476</name>
</gene>
<feature type="region of interest" description="Disordered" evidence="1">
    <location>
        <begin position="430"/>
        <end position="451"/>
    </location>
</feature>
<evidence type="ECO:0000256" key="1">
    <source>
        <dbReference type="SAM" id="MobiDB-lite"/>
    </source>
</evidence>
<dbReference type="PANTHER" id="PTHR40396">
    <property type="entry name" value="ATPASE-LIKE PROTEIN"/>
    <property type="match status" value="1"/>
</dbReference>
<dbReference type="GO" id="GO:0005524">
    <property type="term" value="F:ATP binding"/>
    <property type="evidence" value="ECO:0007669"/>
    <property type="project" value="InterPro"/>
</dbReference>
<dbReference type="Pfam" id="PF13304">
    <property type="entry name" value="AAA_21"/>
    <property type="match status" value="1"/>
</dbReference>
<sequence>MLLRFRVANHRSIRNEQELSLVEVPKRGEDKPKAGEIPPTVQVAGIYGSNASGKSNVLDALRWMSWAVRTSYTRWEPEGGVPRYPFLLDDDGPEAPSFFEVDILHYGTRYTYGFEVDDTQVREEWLYAYPRGRPQRWFERKISEDGDHVYHFGRSLKGKVTQTSKLTRSNSLFLSAGASHGNDQLSVVYQGIRGGFRVADQNVADQDIRASVTRSLLADSNSSAQVFKLIGLADLGVTGWRLEERDYSEALKKTFSESYETLAKDLNLTSRKQELLLLERGEGEYRRALSPDQESDGTKAWLGLVGPLVEVFRSGASFLVDEIDSSLHPMISSTVLKMFKDPEVNPKGAQLIFASHDTTLLGHMLDSELLRRDEVWFTEKDAAGATELYSLAEFHPRGEENFERGYLQGRYGAVPYVPFEDIRSVFADLHKESDESSSSSKEEPRSEYTNA</sequence>